<dbReference type="AlphaFoldDB" id="A0A095A2H1"/>
<organism evidence="1">
    <name type="scientific">Schistosoma haematobium</name>
    <name type="common">Blood fluke</name>
    <dbReference type="NCBI Taxonomy" id="6185"/>
    <lineage>
        <taxon>Eukaryota</taxon>
        <taxon>Metazoa</taxon>
        <taxon>Spiralia</taxon>
        <taxon>Lophotrochozoa</taxon>
        <taxon>Platyhelminthes</taxon>
        <taxon>Trematoda</taxon>
        <taxon>Digenea</taxon>
        <taxon>Strigeidida</taxon>
        <taxon>Schistosomatoidea</taxon>
        <taxon>Schistosomatidae</taxon>
        <taxon>Schistosoma</taxon>
    </lineage>
</organism>
<dbReference type="EMBL" id="KL251700">
    <property type="protein sequence ID" value="KGB41052.1"/>
    <property type="molecule type" value="Genomic_DNA"/>
</dbReference>
<proteinExistence type="predicted"/>
<feature type="non-terminal residue" evidence="1">
    <location>
        <position position="68"/>
    </location>
</feature>
<sequence>VVVYLPKVQRTYTDGTNAQKHQSPLKITVEIPTSIPSSSNIGSFTQGTIRSMERAHTLVNLSTVANIP</sequence>
<evidence type="ECO:0000313" key="1">
    <source>
        <dbReference type="EMBL" id="KGB41052.1"/>
    </source>
</evidence>
<reference evidence="1" key="1">
    <citation type="journal article" date="2012" name="Nat. Genet.">
        <title>Whole-genome sequence of Schistosoma haematobium.</title>
        <authorList>
            <person name="Young N.D."/>
            <person name="Jex A.R."/>
            <person name="Li B."/>
            <person name="Liu S."/>
            <person name="Yang L."/>
            <person name="Xiong Z."/>
            <person name="Li Y."/>
            <person name="Cantacessi C."/>
            <person name="Hall R.S."/>
            <person name="Xu X."/>
            <person name="Chen F."/>
            <person name="Wu X."/>
            <person name="Zerlotini A."/>
            <person name="Oliveira G."/>
            <person name="Hofmann A."/>
            <person name="Zhang G."/>
            <person name="Fang X."/>
            <person name="Kang Y."/>
            <person name="Campbell B.E."/>
            <person name="Loukas A."/>
            <person name="Ranganathan S."/>
            <person name="Rollinson D."/>
            <person name="Rinaldi G."/>
            <person name="Brindley P.J."/>
            <person name="Yang H."/>
            <person name="Wang J."/>
            <person name="Wang J."/>
            <person name="Gasser R.B."/>
        </authorList>
    </citation>
    <scope>NUCLEOTIDE SEQUENCE [LARGE SCALE GENOMIC DNA]</scope>
</reference>
<accession>A0A095A2H1</accession>
<name>A0A095A2H1_SCHHA</name>
<protein>
    <submittedName>
        <fullName evidence="1">Uncharacterized protein</fullName>
    </submittedName>
</protein>
<gene>
    <name evidence="1" type="ORF">MS3_09552</name>
</gene>
<feature type="non-terminal residue" evidence="1">
    <location>
        <position position="1"/>
    </location>
</feature>